<dbReference type="InterPro" id="IPR014001">
    <property type="entry name" value="Helicase_ATP-bd"/>
</dbReference>
<comment type="similarity">
    <text evidence="2 11">Belongs to the helicase family. RecQ subfamily.</text>
</comment>
<dbReference type="InterPro" id="IPR027417">
    <property type="entry name" value="P-loop_NTPase"/>
</dbReference>
<dbReference type="GO" id="GO:0000724">
    <property type="term" value="P:double-strand break repair via homologous recombination"/>
    <property type="evidence" value="ECO:0007669"/>
    <property type="project" value="TreeGrafter"/>
</dbReference>
<keyword evidence="6 11" id="KW-0067">ATP-binding</keyword>
<dbReference type="EMBL" id="KI913952">
    <property type="protein sequence ID" value="ETW09909.1"/>
    <property type="molecule type" value="Genomic_DNA"/>
</dbReference>
<comment type="subcellular location">
    <subcellularLocation>
        <location evidence="1 11">Nucleus</location>
    </subcellularLocation>
</comment>
<keyword evidence="7" id="KW-0238">DNA-binding</keyword>
<dbReference type="PANTHER" id="PTHR13710:SF153">
    <property type="entry name" value="RECQ-LIKE DNA HELICASE BLM"/>
    <property type="match status" value="1"/>
</dbReference>
<dbReference type="CDD" id="cd17920">
    <property type="entry name" value="DEXHc_RecQ"/>
    <property type="match status" value="1"/>
</dbReference>
<evidence type="ECO:0000256" key="6">
    <source>
        <dbReference type="ARBA" id="ARBA00022840"/>
    </source>
</evidence>
<dbReference type="GO" id="GO:0005634">
    <property type="term" value="C:nucleus"/>
    <property type="evidence" value="ECO:0007669"/>
    <property type="project" value="UniProtKB-SubCell"/>
</dbReference>
<evidence type="ECO:0000313" key="15">
    <source>
        <dbReference type="EMBL" id="ETW09909.1"/>
    </source>
</evidence>
<dbReference type="InterPro" id="IPR004589">
    <property type="entry name" value="DNA_helicase_ATP-dep_RecQ"/>
</dbReference>
<dbReference type="GO" id="GO:0009378">
    <property type="term" value="F:four-way junction helicase activity"/>
    <property type="evidence" value="ECO:0007669"/>
    <property type="project" value="TreeGrafter"/>
</dbReference>
<comment type="catalytic activity">
    <reaction evidence="11">
        <text>ATP + H2O = ADP + phosphate + H(+)</text>
        <dbReference type="Rhea" id="RHEA:13065"/>
        <dbReference type="ChEBI" id="CHEBI:15377"/>
        <dbReference type="ChEBI" id="CHEBI:15378"/>
        <dbReference type="ChEBI" id="CHEBI:30616"/>
        <dbReference type="ChEBI" id="CHEBI:43474"/>
        <dbReference type="ChEBI" id="CHEBI:456216"/>
    </reaction>
</comment>
<dbReference type="GO" id="GO:0016887">
    <property type="term" value="F:ATP hydrolysis activity"/>
    <property type="evidence" value="ECO:0007669"/>
    <property type="project" value="RHEA"/>
</dbReference>
<evidence type="ECO:0000256" key="2">
    <source>
        <dbReference type="ARBA" id="ARBA00005446"/>
    </source>
</evidence>
<dbReference type="AlphaFoldDB" id="A0A024UUB7"/>
<dbReference type="FunFam" id="3.40.50.300:FF:001975">
    <property type="entry name" value="ATP-dependent DNA helicase"/>
    <property type="match status" value="1"/>
</dbReference>
<sequence>MTRVDKSREDEPQSSKRQRREMEETVPSCCREENERREHPPKVPELRTKCIDKSTWNGYKRDDLLRVLAVQFGHDGFRPGQEAVMMAAGRGQDVFVLMPTGAGKSLCYQLPACIDGGLTIVVSPLLSLIEDQVHQLKALGIRAKMLTCGVPRDEQNGIYSDLMASTKPPIQLLYITPETLVSSKRLKRAMLQLFHQGMLSRFVIDEAHCICQWGHDFRKDYMELGLLRRRHPGVPITALTATASDKVVQSIAASLRLFAPHVEKTSFNRPNLSYTCRLKTSTFLKDLKNFVMNRLGESGIIYCLSRKDCEMLVSDLTEGDQSHHWVNFYHADLDNNEKTFRHQAWSQGKIKLMVATMAFGMGIHKPDVRYVIHHSLPQSITHFYQESGRAGRDGSPAECVVFYSYKDYSRRKKMLPCGTSRQAHFQNLRDVMELCENTAKCRRQMLLEYFGESWTDSLCQQTCDTCQGQAVVAMDITDDCLALWNIVKHCTQLGIQSTLIQVAHLYMGKKLTGKQKGVVLSKIPGFGHARAKNYTREHVEGLLYFNVYRQYLSETVCTWSIVTKYLRYSRSQSKVNGKYTTYFLRLGHQHLAFVEGTRIYMHTTHPVLDDIGEYDDRSTHD</sequence>
<gene>
    <name evidence="15" type="ORF">H310_00347</name>
</gene>
<dbReference type="InterPro" id="IPR032284">
    <property type="entry name" value="RecQ_Zn-bd"/>
</dbReference>
<dbReference type="SMART" id="SM00490">
    <property type="entry name" value="HELICc"/>
    <property type="match status" value="1"/>
</dbReference>
<evidence type="ECO:0000256" key="5">
    <source>
        <dbReference type="ARBA" id="ARBA00022806"/>
    </source>
</evidence>
<keyword evidence="8" id="KW-0413">Isomerase</keyword>
<keyword evidence="4 11" id="KW-0378">Hydrolase</keyword>
<feature type="domain" description="Helicase ATP-binding" evidence="13">
    <location>
        <begin position="85"/>
        <end position="261"/>
    </location>
</feature>
<keyword evidence="5 11" id="KW-0347">Helicase</keyword>
<dbReference type="Pfam" id="PF00271">
    <property type="entry name" value="Helicase_C"/>
    <property type="match status" value="1"/>
</dbReference>
<dbReference type="PROSITE" id="PS00690">
    <property type="entry name" value="DEAH_ATP_HELICASE"/>
    <property type="match status" value="1"/>
</dbReference>
<name>A0A024UUB7_9STRA</name>
<proteinExistence type="inferred from homology"/>
<dbReference type="NCBIfam" id="TIGR00614">
    <property type="entry name" value="recQ_fam"/>
    <property type="match status" value="1"/>
</dbReference>
<dbReference type="GO" id="GO:0005737">
    <property type="term" value="C:cytoplasm"/>
    <property type="evidence" value="ECO:0007669"/>
    <property type="project" value="TreeGrafter"/>
</dbReference>
<dbReference type="PANTHER" id="PTHR13710">
    <property type="entry name" value="DNA HELICASE RECQ FAMILY MEMBER"/>
    <property type="match status" value="1"/>
</dbReference>
<feature type="domain" description="Helicase C-terminal" evidence="14">
    <location>
        <begin position="286"/>
        <end position="436"/>
    </location>
</feature>
<evidence type="ECO:0000259" key="14">
    <source>
        <dbReference type="PROSITE" id="PS51194"/>
    </source>
</evidence>
<evidence type="ECO:0000256" key="3">
    <source>
        <dbReference type="ARBA" id="ARBA00022741"/>
    </source>
</evidence>
<dbReference type="Pfam" id="PF16124">
    <property type="entry name" value="RecQ_Zn_bind"/>
    <property type="match status" value="1"/>
</dbReference>
<protein>
    <recommendedName>
        <fullName evidence="11">ATP-dependent DNA helicase</fullName>
        <ecNumber evidence="11">5.6.2.4</ecNumber>
    </recommendedName>
</protein>
<dbReference type="SMART" id="SM00487">
    <property type="entry name" value="DEXDc"/>
    <property type="match status" value="1"/>
</dbReference>
<dbReference type="OrthoDB" id="10261556at2759"/>
<dbReference type="eggNOG" id="KOG0351">
    <property type="taxonomic scope" value="Eukaryota"/>
</dbReference>
<evidence type="ECO:0000256" key="8">
    <source>
        <dbReference type="ARBA" id="ARBA00023235"/>
    </source>
</evidence>
<dbReference type="Pfam" id="PF00270">
    <property type="entry name" value="DEAD"/>
    <property type="match status" value="1"/>
</dbReference>
<dbReference type="InterPro" id="IPR001650">
    <property type="entry name" value="Helicase_C-like"/>
</dbReference>
<dbReference type="EC" id="5.6.2.4" evidence="11"/>
<dbReference type="GO" id="GO:0005524">
    <property type="term" value="F:ATP binding"/>
    <property type="evidence" value="ECO:0007669"/>
    <property type="project" value="UniProtKB-KW"/>
</dbReference>
<dbReference type="SUPFAM" id="SSF52540">
    <property type="entry name" value="P-loop containing nucleoside triphosphate hydrolases"/>
    <property type="match status" value="1"/>
</dbReference>
<dbReference type="Gene3D" id="3.40.50.300">
    <property type="entry name" value="P-loop containing nucleotide triphosphate hydrolases"/>
    <property type="match status" value="2"/>
</dbReference>
<keyword evidence="9 11" id="KW-0539">Nucleus</keyword>
<feature type="compositionally biased region" description="Basic and acidic residues" evidence="12">
    <location>
        <begin position="30"/>
        <end position="42"/>
    </location>
</feature>
<keyword evidence="3 11" id="KW-0547">Nucleotide-binding</keyword>
<dbReference type="GO" id="GO:0003677">
    <property type="term" value="F:DNA binding"/>
    <property type="evidence" value="ECO:0007669"/>
    <property type="project" value="UniProtKB-KW"/>
</dbReference>
<dbReference type="PROSITE" id="PS51194">
    <property type="entry name" value="HELICASE_CTER"/>
    <property type="match status" value="1"/>
</dbReference>
<dbReference type="PROSITE" id="PS51192">
    <property type="entry name" value="HELICASE_ATP_BIND_1"/>
    <property type="match status" value="1"/>
</dbReference>
<evidence type="ECO:0000256" key="1">
    <source>
        <dbReference type="ARBA" id="ARBA00004123"/>
    </source>
</evidence>
<dbReference type="Gene3D" id="1.10.10.10">
    <property type="entry name" value="Winged helix-like DNA-binding domain superfamily/Winged helix DNA-binding domain"/>
    <property type="match status" value="1"/>
</dbReference>
<evidence type="ECO:0000256" key="12">
    <source>
        <dbReference type="SAM" id="MobiDB-lite"/>
    </source>
</evidence>
<dbReference type="InterPro" id="IPR002464">
    <property type="entry name" value="DNA/RNA_helicase_DEAH_CS"/>
</dbReference>
<dbReference type="FunFam" id="3.40.50.300:FF:000296">
    <property type="entry name" value="ATP-dependent DNA helicase RecQ"/>
    <property type="match status" value="1"/>
</dbReference>
<accession>A0A024UUB7</accession>
<dbReference type="GeneID" id="20077397"/>
<comment type="catalytic activity">
    <reaction evidence="10 11">
        <text>Couples ATP hydrolysis with the unwinding of duplex DNA by translocating in the 3'-5' direction.</text>
        <dbReference type="EC" id="5.6.2.4"/>
    </reaction>
</comment>
<evidence type="ECO:0000256" key="9">
    <source>
        <dbReference type="ARBA" id="ARBA00023242"/>
    </source>
</evidence>
<dbReference type="InterPro" id="IPR011545">
    <property type="entry name" value="DEAD/DEAH_box_helicase_dom"/>
</dbReference>
<dbReference type="VEuPathDB" id="FungiDB:H310_00347"/>
<evidence type="ECO:0000256" key="10">
    <source>
        <dbReference type="ARBA" id="ARBA00034617"/>
    </source>
</evidence>
<evidence type="ECO:0000256" key="4">
    <source>
        <dbReference type="ARBA" id="ARBA00022801"/>
    </source>
</evidence>
<evidence type="ECO:0000256" key="7">
    <source>
        <dbReference type="ARBA" id="ARBA00023125"/>
    </source>
</evidence>
<reference evidence="15" key="1">
    <citation type="submission" date="2013-12" db="EMBL/GenBank/DDBJ databases">
        <title>The Genome Sequence of Aphanomyces invadans NJM9701.</title>
        <authorList>
            <consortium name="The Broad Institute Genomics Platform"/>
            <person name="Russ C."/>
            <person name="Tyler B."/>
            <person name="van West P."/>
            <person name="Dieguez-Uribeondo J."/>
            <person name="Young S.K."/>
            <person name="Zeng Q."/>
            <person name="Gargeya S."/>
            <person name="Fitzgerald M."/>
            <person name="Abouelleil A."/>
            <person name="Alvarado L."/>
            <person name="Chapman S.B."/>
            <person name="Gainer-Dewar J."/>
            <person name="Goldberg J."/>
            <person name="Griggs A."/>
            <person name="Gujja S."/>
            <person name="Hansen M."/>
            <person name="Howarth C."/>
            <person name="Imamovic A."/>
            <person name="Ireland A."/>
            <person name="Larimer J."/>
            <person name="McCowan C."/>
            <person name="Murphy C."/>
            <person name="Pearson M."/>
            <person name="Poon T.W."/>
            <person name="Priest M."/>
            <person name="Roberts A."/>
            <person name="Saif S."/>
            <person name="Shea T."/>
            <person name="Sykes S."/>
            <person name="Wortman J."/>
            <person name="Nusbaum C."/>
            <person name="Birren B."/>
        </authorList>
    </citation>
    <scope>NUCLEOTIDE SEQUENCE [LARGE SCALE GENOMIC DNA]</scope>
    <source>
        <strain evidence="15">NJM9701</strain>
    </source>
</reference>
<dbReference type="GO" id="GO:0043138">
    <property type="term" value="F:3'-5' DNA helicase activity"/>
    <property type="evidence" value="ECO:0007669"/>
    <property type="project" value="UniProtKB-EC"/>
</dbReference>
<evidence type="ECO:0000256" key="11">
    <source>
        <dbReference type="RuleBase" id="RU364117"/>
    </source>
</evidence>
<organism evidence="15">
    <name type="scientific">Aphanomyces invadans</name>
    <dbReference type="NCBI Taxonomy" id="157072"/>
    <lineage>
        <taxon>Eukaryota</taxon>
        <taxon>Sar</taxon>
        <taxon>Stramenopiles</taxon>
        <taxon>Oomycota</taxon>
        <taxon>Saprolegniomycetes</taxon>
        <taxon>Saprolegniales</taxon>
        <taxon>Verrucalvaceae</taxon>
        <taxon>Aphanomyces</taxon>
    </lineage>
</organism>
<feature type="compositionally biased region" description="Basic and acidic residues" evidence="12">
    <location>
        <begin position="1"/>
        <end position="14"/>
    </location>
</feature>
<dbReference type="InterPro" id="IPR036388">
    <property type="entry name" value="WH-like_DNA-bd_sf"/>
</dbReference>
<dbReference type="STRING" id="157072.A0A024UUB7"/>
<dbReference type="RefSeq" id="XP_008861320.1">
    <property type="nucleotide sequence ID" value="XM_008863098.1"/>
</dbReference>
<evidence type="ECO:0000259" key="13">
    <source>
        <dbReference type="PROSITE" id="PS51192"/>
    </source>
</evidence>
<feature type="region of interest" description="Disordered" evidence="12">
    <location>
        <begin position="1"/>
        <end position="42"/>
    </location>
</feature>
<dbReference type="GO" id="GO:0005694">
    <property type="term" value="C:chromosome"/>
    <property type="evidence" value="ECO:0007669"/>
    <property type="project" value="TreeGrafter"/>
</dbReference>